<sequence length="138" mass="15708">METKNIVSSCSVSKEQEIQQLQEKAQLSKGGCMKGLKALQSHFTSISDDLKDFGQQHTEQPEIINEGRVDQYTEECQIKSLMLDSSLDYKTTKFSKQSLEFENICLKKIVAQFQRMEAHCIALELKYQNQSVKSGQHG</sequence>
<proteinExistence type="predicted"/>
<protein>
    <submittedName>
        <fullName evidence="1">Uncharacterized protein</fullName>
    </submittedName>
</protein>
<evidence type="ECO:0000313" key="1">
    <source>
        <dbReference type="EMBL" id="GJT61091.1"/>
    </source>
</evidence>
<reference evidence="1" key="2">
    <citation type="submission" date="2022-01" db="EMBL/GenBank/DDBJ databases">
        <authorList>
            <person name="Yamashiro T."/>
            <person name="Shiraishi A."/>
            <person name="Satake H."/>
            <person name="Nakayama K."/>
        </authorList>
    </citation>
    <scope>NUCLEOTIDE SEQUENCE</scope>
</reference>
<gene>
    <name evidence="1" type="ORF">Tco_1004624</name>
</gene>
<comment type="caution">
    <text evidence="1">The sequence shown here is derived from an EMBL/GenBank/DDBJ whole genome shotgun (WGS) entry which is preliminary data.</text>
</comment>
<evidence type="ECO:0000313" key="2">
    <source>
        <dbReference type="Proteomes" id="UP001151760"/>
    </source>
</evidence>
<dbReference type="Proteomes" id="UP001151760">
    <property type="component" value="Unassembled WGS sequence"/>
</dbReference>
<name>A0ABQ5FCT9_9ASTR</name>
<dbReference type="EMBL" id="BQNB010017257">
    <property type="protein sequence ID" value="GJT61091.1"/>
    <property type="molecule type" value="Genomic_DNA"/>
</dbReference>
<keyword evidence="2" id="KW-1185">Reference proteome</keyword>
<organism evidence="1 2">
    <name type="scientific">Tanacetum coccineum</name>
    <dbReference type="NCBI Taxonomy" id="301880"/>
    <lineage>
        <taxon>Eukaryota</taxon>
        <taxon>Viridiplantae</taxon>
        <taxon>Streptophyta</taxon>
        <taxon>Embryophyta</taxon>
        <taxon>Tracheophyta</taxon>
        <taxon>Spermatophyta</taxon>
        <taxon>Magnoliopsida</taxon>
        <taxon>eudicotyledons</taxon>
        <taxon>Gunneridae</taxon>
        <taxon>Pentapetalae</taxon>
        <taxon>asterids</taxon>
        <taxon>campanulids</taxon>
        <taxon>Asterales</taxon>
        <taxon>Asteraceae</taxon>
        <taxon>Asteroideae</taxon>
        <taxon>Anthemideae</taxon>
        <taxon>Anthemidinae</taxon>
        <taxon>Tanacetum</taxon>
    </lineage>
</organism>
<reference evidence="1" key="1">
    <citation type="journal article" date="2022" name="Int. J. Mol. Sci.">
        <title>Draft Genome of Tanacetum Coccineum: Genomic Comparison of Closely Related Tanacetum-Family Plants.</title>
        <authorList>
            <person name="Yamashiro T."/>
            <person name="Shiraishi A."/>
            <person name="Nakayama K."/>
            <person name="Satake H."/>
        </authorList>
    </citation>
    <scope>NUCLEOTIDE SEQUENCE</scope>
</reference>
<accession>A0ABQ5FCT9</accession>